<dbReference type="AlphaFoldDB" id="A0AAE3YLP5"/>
<dbReference type="PROSITE" id="PS50925">
    <property type="entry name" value="BLUF"/>
    <property type="match status" value="1"/>
</dbReference>
<gene>
    <name evidence="2" type="ORF">J2S41_002050</name>
</gene>
<sequence>MTVTQLIYRSRQDRLSPESIHHIRDQARENNARLGLTGVLLYGPEHFLQCLEGDAAQVTRTFRTIAEDPRHDDVALIAVRDVPRRTFADWSMGLIDTEAPGVREAVADVMSTGDFIPDHLGTDQVTTLMQRIRALHRSA</sequence>
<proteinExistence type="predicted"/>
<dbReference type="GO" id="GO:0071949">
    <property type="term" value="F:FAD binding"/>
    <property type="evidence" value="ECO:0007669"/>
    <property type="project" value="InterPro"/>
</dbReference>
<organism evidence="2 3">
    <name type="scientific">Catenuloplanes atrovinosus</name>
    <dbReference type="NCBI Taxonomy" id="137266"/>
    <lineage>
        <taxon>Bacteria</taxon>
        <taxon>Bacillati</taxon>
        <taxon>Actinomycetota</taxon>
        <taxon>Actinomycetes</taxon>
        <taxon>Micromonosporales</taxon>
        <taxon>Micromonosporaceae</taxon>
        <taxon>Catenuloplanes</taxon>
    </lineage>
</organism>
<feature type="domain" description="BLUF" evidence="1">
    <location>
        <begin position="3"/>
        <end position="93"/>
    </location>
</feature>
<dbReference type="Pfam" id="PF04940">
    <property type="entry name" value="BLUF"/>
    <property type="match status" value="1"/>
</dbReference>
<dbReference type="Proteomes" id="UP001183643">
    <property type="component" value="Unassembled WGS sequence"/>
</dbReference>
<dbReference type="SUPFAM" id="SSF54975">
    <property type="entry name" value="Acylphosphatase/BLUF domain-like"/>
    <property type="match status" value="1"/>
</dbReference>
<dbReference type="GO" id="GO:0009882">
    <property type="term" value="F:blue light photoreceptor activity"/>
    <property type="evidence" value="ECO:0007669"/>
    <property type="project" value="InterPro"/>
</dbReference>
<dbReference type="RefSeq" id="WP_310366042.1">
    <property type="nucleotide sequence ID" value="NZ_JAVDYB010000001.1"/>
</dbReference>
<name>A0AAE3YLP5_9ACTN</name>
<evidence type="ECO:0000259" key="1">
    <source>
        <dbReference type="PROSITE" id="PS50925"/>
    </source>
</evidence>
<accession>A0AAE3YLP5</accession>
<evidence type="ECO:0000313" key="3">
    <source>
        <dbReference type="Proteomes" id="UP001183643"/>
    </source>
</evidence>
<keyword evidence="3" id="KW-1185">Reference proteome</keyword>
<dbReference type="SMART" id="SM01034">
    <property type="entry name" value="BLUF"/>
    <property type="match status" value="1"/>
</dbReference>
<reference evidence="2" key="1">
    <citation type="submission" date="2023-07" db="EMBL/GenBank/DDBJ databases">
        <title>Sequencing the genomes of 1000 actinobacteria strains.</title>
        <authorList>
            <person name="Klenk H.-P."/>
        </authorList>
    </citation>
    <scope>NUCLEOTIDE SEQUENCE</scope>
    <source>
        <strain evidence="2">DSM 44707</strain>
    </source>
</reference>
<dbReference type="InterPro" id="IPR036046">
    <property type="entry name" value="Acylphosphatase-like_dom_sf"/>
</dbReference>
<dbReference type="EMBL" id="JAVDYB010000001">
    <property type="protein sequence ID" value="MDR7275272.1"/>
    <property type="molecule type" value="Genomic_DNA"/>
</dbReference>
<comment type="caution">
    <text evidence="2">The sequence shown here is derived from an EMBL/GenBank/DDBJ whole genome shotgun (WGS) entry which is preliminary data.</text>
</comment>
<evidence type="ECO:0000313" key="2">
    <source>
        <dbReference type="EMBL" id="MDR7275272.1"/>
    </source>
</evidence>
<protein>
    <recommendedName>
        <fullName evidence="1">BLUF domain-containing protein</fullName>
    </recommendedName>
</protein>
<dbReference type="Gene3D" id="3.30.70.100">
    <property type="match status" value="1"/>
</dbReference>
<dbReference type="InterPro" id="IPR007024">
    <property type="entry name" value="BLUF_domain"/>
</dbReference>